<protein>
    <submittedName>
        <fullName evidence="1">Virulence protein</fullName>
    </submittedName>
</protein>
<dbReference type="RefSeq" id="WP_197660087.1">
    <property type="nucleotide sequence ID" value="NZ_JAEAGR010000002.1"/>
</dbReference>
<proteinExistence type="predicted"/>
<sequence>MKINYNITGPKRKSLVGAISLELNAPTIYLGAPTFAYEVGGYHIDKNGMLEGEDNPNLVADLQGLHDFKAITEEYDTPLPEPEPVPEDIQIPYEAALGGRVSPCHDYEEPPVYVEPEQSDEVETNRLTIDLPRSSFTDMALENLKRLVESKASLIKKALATDCIPIMTTEESISFPWFQGELTSDEVKAYTHFVTALCETAKTQQRVNATEKQVENEKYAFRCFLIRLGFVGFEYKAERKILLKNLTGNSAFKNGAPSKAEEVMADE</sequence>
<gene>
    <name evidence="1" type="ORF">I5677_03010</name>
</gene>
<organism evidence="1 2">
    <name type="scientific">Mobilitalea sibirica</name>
    <dbReference type="NCBI Taxonomy" id="1462919"/>
    <lineage>
        <taxon>Bacteria</taxon>
        <taxon>Bacillati</taxon>
        <taxon>Bacillota</taxon>
        <taxon>Clostridia</taxon>
        <taxon>Lachnospirales</taxon>
        <taxon>Lachnospiraceae</taxon>
        <taxon>Mobilitalea</taxon>
    </lineage>
</organism>
<dbReference type="EMBL" id="JAEAGR010000002">
    <property type="protein sequence ID" value="MBH1939863.1"/>
    <property type="molecule type" value="Genomic_DNA"/>
</dbReference>
<dbReference type="AlphaFoldDB" id="A0A8J7L232"/>
<dbReference type="Proteomes" id="UP000623269">
    <property type="component" value="Unassembled WGS sequence"/>
</dbReference>
<name>A0A8J7L232_9FIRM</name>
<evidence type="ECO:0000313" key="2">
    <source>
        <dbReference type="Proteomes" id="UP000623269"/>
    </source>
</evidence>
<comment type="caution">
    <text evidence="1">The sequence shown here is derived from an EMBL/GenBank/DDBJ whole genome shotgun (WGS) entry which is preliminary data.</text>
</comment>
<keyword evidence="2" id="KW-1185">Reference proteome</keyword>
<accession>A0A8J7L232</accession>
<reference evidence="1" key="1">
    <citation type="submission" date="2020-12" db="EMBL/GenBank/DDBJ databases">
        <title>M. sibirica DSM 26468T genome.</title>
        <authorList>
            <person name="Thieme N."/>
            <person name="Rettenmaier R."/>
            <person name="Zverlov V."/>
            <person name="Liebl W."/>
        </authorList>
    </citation>
    <scope>NUCLEOTIDE SEQUENCE</scope>
    <source>
        <strain evidence="1">DSM 26468</strain>
    </source>
</reference>
<evidence type="ECO:0000313" key="1">
    <source>
        <dbReference type="EMBL" id="MBH1939863.1"/>
    </source>
</evidence>